<sequence length="75" mass="8709">MKTMTCKQLGGACDLEFKAETFDEIAELSKKHGMEMYQKNEPAHMQAMGEMQKLMQSPDGMTQWFNNKRKEFEAL</sequence>
<keyword evidence="2" id="KW-1185">Reference proteome</keyword>
<gene>
    <name evidence="1" type="ORF">DJ013_15120</name>
</gene>
<dbReference type="OrthoDB" id="1450972at2"/>
<dbReference type="RefSeq" id="WP_111372788.1">
    <property type="nucleotide sequence ID" value="NZ_CP029480.1"/>
</dbReference>
<name>A0A2Z4GDN2_9BACT</name>
<dbReference type="KEGG" id="als:DJ013_15120"/>
<organism evidence="1 2">
    <name type="scientific">Arcticibacterium luteifluviistationis</name>
    <dbReference type="NCBI Taxonomy" id="1784714"/>
    <lineage>
        <taxon>Bacteria</taxon>
        <taxon>Pseudomonadati</taxon>
        <taxon>Bacteroidota</taxon>
        <taxon>Cytophagia</taxon>
        <taxon>Cytophagales</taxon>
        <taxon>Leadbetterellaceae</taxon>
        <taxon>Arcticibacterium</taxon>
    </lineage>
</organism>
<protein>
    <submittedName>
        <fullName evidence="1">DUF1059 domain-containing protein</fullName>
    </submittedName>
</protein>
<evidence type="ECO:0000313" key="2">
    <source>
        <dbReference type="Proteomes" id="UP000249873"/>
    </source>
</evidence>
<dbReference type="AlphaFoldDB" id="A0A2Z4GDN2"/>
<evidence type="ECO:0000313" key="1">
    <source>
        <dbReference type="EMBL" id="AWV99419.1"/>
    </source>
</evidence>
<reference evidence="1 2" key="1">
    <citation type="submission" date="2018-05" db="EMBL/GenBank/DDBJ databases">
        <title>Complete genome sequence of Arcticibacterium luteifluviistationis SM1504T, a cytophagaceae bacterium isolated from Arctic surface seawater.</title>
        <authorList>
            <person name="Li Y."/>
            <person name="Qin Q.-L."/>
        </authorList>
    </citation>
    <scope>NUCLEOTIDE SEQUENCE [LARGE SCALE GENOMIC DNA]</scope>
    <source>
        <strain evidence="1 2">SM1504</strain>
    </source>
</reference>
<accession>A0A2Z4GDN2</accession>
<dbReference type="Proteomes" id="UP000249873">
    <property type="component" value="Chromosome"/>
</dbReference>
<dbReference type="EMBL" id="CP029480">
    <property type="protein sequence ID" value="AWV99419.1"/>
    <property type="molecule type" value="Genomic_DNA"/>
</dbReference>
<proteinExistence type="predicted"/>